<name>A0A914WIH5_9BILA</name>
<dbReference type="PROSITE" id="PS50896">
    <property type="entry name" value="LISH"/>
    <property type="match status" value="1"/>
</dbReference>
<dbReference type="PANTHER" id="PTHR22838:SF0">
    <property type="entry name" value="WD REPEAT-CONTAINING PROTEIN 26"/>
    <property type="match status" value="1"/>
</dbReference>
<evidence type="ECO:0000259" key="3">
    <source>
        <dbReference type="PROSITE" id="PS50897"/>
    </source>
</evidence>
<dbReference type="Gene3D" id="2.130.10.10">
    <property type="entry name" value="YVTN repeat-like/Quinoprotein amine dehydrogenase"/>
    <property type="match status" value="2"/>
</dbReference>
<proteinExistence type="predicted"/>
<dbReference type="InterPro" id="IPR006594">
    <property type="entry name" value="LisH"/>
</dbReference>
<dbReference type="InterPro" id="IPR015943">
    <property type="entry name" value="WD40/YVTN_repeat-like_dom_sf"/>
</dbReference>
<dbReference type="SMART" id="SM00320">
    <property type="entry name" value="WD40"/>
    <property type="match status" value="4"/>
</dbReference>
<reference evidence="5" key="1">
    <citation type="submission" date="2022-11" db="UniProtKB">
        <authorList>
            <consortium name="WormBaseParasite"/>
        </authorList>
    </citation>
    <scope>IDENTIFICATION</scope>
</reference>
<dbReference type="AlphaFoldDB" id="A0A914WIH5"/>
<dbReference type="InterPro" id="IPR006595">
    <property type="entry name" value="CTLH_C"/>
</dbReference>
<organism evidence="4 5">
    <name type="scientific">Plectus sambesii</name>
    <dbReference type="NCBI Taxonomy" id="2011161"/>
    <lineage>
        <taxon>Eukaryota</taxon>
        <taxon>Metazoa</taxon>
        <taxon>Ecdysozoa</taxon>
        <taxon>Nematoda</taxon>
        <taxon>Chromadorea</taxon>
        <taxon>Plectida</taxon>
        <taxon>Plectina</taxon>
        <taxon>Plectoidea</taxon>
        <taxon>Plectidae</taxon>
        <taxon>Plectus</taxon>
    </lineage>
</organism>
<sequence>MRIRALLVTLFECGGARPLRDPLYDGTISCSRDYQSRRRTAADDSIWRKLYTHAIRLQRIASEKKIAGTTDSVEGCTCGPAESVLNPGDPLAIDGPPAKRARMHEVVVAQSNNSAASQRSVASRFKKLHQQQHNGTAAAAAERDAPVVEVSSAPASNPVPLTEADKNVIRLIGQHLKSLGMNAAVQALVDESGCKLESPAAARFRMHVVNGNWDMVLTDLKALKEFVVRPQHLKQMKFFVLEQKYLELVEKGDTLEALSVLRAELTPLGYGRERVHELSTFLMVKGGAELRAAAGWAGSSLEGRQVLLDRLQAFLPPAVMLPPKRLDVLLRQAWQWQVSRCPLHNANAGDSFDAPSLLVDHHCKHVGFPTTTRQILHDHMDEVWCTVFSPCGKYLATGAKEPAVYVFKVNSVTKTVEKYRTLDGHACGAAYLSWSADSKYLAVAGTEESYLSWSADSKYLAVAGTEDASPDIWVWNVERGELKRRVSNNPEDSLSVIAWHKCGRRIACGGQKGQFYQCDINDGQQQQPEVWEGFRIRGLWCKNDGRTVLASDTHHRIRAYTFDDMRDYTVITESAPLIYFCVDATERYALCTIKDHGLHLWDMETRSLVKRFTGSKHGDYVIFSCFGGYNQSFVATGSEDNCVYIWHRDREEPVKVLRGHSLVVNA</sequence>
<keyword evidence="4" id="KW-1185">Reference proteome</keyword>
<evidence type="ECO:0000256" key="1">
    <source>
        <dbReference type="ARBA" id="ARBA00022574"/>
    </source>
</evidence>
<dbReference type="Pfam" id="PF00400">
    <property type="entry name" value="WD40"/>
    <property type="match status" value="2"/>
</dbReference>
<dbReference type="InterPro" id="IPR036322">
    <property type="entry name" value="WD40_repeat_dom_sf"/>
</dbReference>
<keyword evidence="1" id="KW-0853">WD repeat</keyword>
<feature type="domain" description="CTLH" evidence="3">
    <location>
        <begin position="197"/>
        <end position="256"/>
    </location>
</feature>
<dbReference type="Proteomes" id="UP000887566">
    <property type="component" value="Unplaced"/>
</dbReference>
<dbReference type="PROSITE" id="PS50897">
    <property type="entry name" value="CTLH"/>
    <property type="match status" value="1"/>
</dbReference>
<accession>A0A914WIH5</accession>
<dbReference type="GO" id="GO:0043161">
    <property type="term" value="P:proteasome-mediated ubiquitin-dependent protein catabolic process"/>
    <property type="evidence" value="ECO:0007669"/>
    <property type="project" value="TreeGrafter"/>
</dbReference>
<evidence type="ECO:0000313" key="5">
    <source>
        <dbReference type="WBParaSite" id="PSAMB.scaffold425size54062.g5756.t1"/>
    </source>
</evidence>
<dbReference type="InterPro" id="IPR001680">
    <property type="entry name" value="WD40_rpt"/>
</dbReference>
<dbReference type="PANTHER" id="PTHR22838">
    <property type="entry name" value="WD REPEAT PROTEIN 26-RELATED"/>
    <property type="match status" value="1"/>
</dbReference>
<dbReference type="SUPFAM" id="SSF50978">
    <property type="entry name" value="WD40 repeat-like"/>
    <property type="match status" value="1"/>
</dbReference>
<evidence type="ECO:0000313" key="4">
    <source>
        <dbReference type="Proteomes" id="UP000887566"/>
    </source>
</evidence>
<keyword evidence="2" id="KW-0677">Repeat</keyword>
<dbReference type="WBParaSite" id="PSAMB.scaffold425size54062.g5756.t1">
    <property type="protein sequence ID" value="PSAMB.scaffold425size54062.g5756.t1"/>
    <property type="gene ID" value="PSAMB.scaffold425size54062.g5756"/>
</dbReference>
<dbReference type="InterPro" id="IPR051350">
    <property type="entry name" value="WD_repeat-ST_regulator"/>
</dbReference>
<protein>
    <submittedName>
        <fullName evidence="5">WD repeat-containing protein 26</fullName>
    </submittedName>
</protein>
<dbReference type="GO" id="GO:0034657">
    <property type="term" value="C:GID complex"/>
    <property type="evidence" value="ECO:0007669"/>
    <property type="project" value="TreeGrafter"/>
</dbReference>
<evidence type="ECO:0000256" key="2">
    <source>
        <dbReference type="ARBA" id="ARBA00022737"/>
    </source>
</evidence>